<feature type="transmembrane region" description="Helical" evidence="1">
    <location>
        <begin position="47"/>
        <end position="67"/>
    </location>
</feature>
<keyword evidence="1" id="KW-0812">Transmembrane</keyword>
<gene>
    <name evidence="2" type="ORF">BV133_740</name>
</gene>
<sequence>MINWWLDLPSVGMFVVLIGFYAATGSFLVWLTAFSPVHGKIHSLNGVVGPFIGTVSVMFSLLTGFLASDISDRNRQAWRAVHSESSAAETLNTLGRVSASELAQIQPSLRYHLQSVLTQDWPQMAKGDSSPDTDAAFEVLLHEVSDAKVAQVVGQTVQGALLNAVIRIRDARADRLALASDRTNDIKWITVLIIGVITQLAIALVHLERPRAHGAGVVVFSVAAIVALGLIALQEHPFSGDIRISPAPLQDALAVVSQPG</sequence>
<reference evidence="2" key="1">
    <citation type="journal article" date="2015" name="Genome Announc.">
        <title>Complete Genome Sequence of the Bacteriochlorophyll b-Producing Photosynthetic Bacterium Blastochloris viridis.</title>
        <authorList>
            <person name="Tsukatani Y."/>
            <person name="Hirose Y."/>
            <person name="Harada J."/>
            <person name="Misawa N."/>
            <person name="Mori K."/>
            <person name="Inoue K."/>
            <person name="Tamiaki H."/>
        </authorList>
    </citation>
    <scope>NUCLEOTIDE SEQUENCE [LARGE SCALE GENOMIC DNA]</scope>
    <source>
        <strain evidence="2">DSM 133</strain>
    </source>
</reference>
<dbReference type="Pfam" id="PF14023">
    <property type="entry name" value="Bestrophin-like"/>
    <property type="match status" value="1"/>
</dbReference>
<accession>A0A182CZF1</accession>
<feature type="transmembrane region" description="Helical" evidence="1">
    <location>
        <begin position="213"/>
        <end position="233"/>
    </location>
</feature>
<dbReference type="EMBL" id="AP014854">
    <property type="protein sequence ID" value="BAR98333.1"/>
    <property type="molecule type" value="Genomic_DNA"/>
</dbReference>
<protein>
    <recommendedName>
        <fullName evidence="3">DUF4239 domain-containing protein</fullName>
    </recommendedName>
</protein>
<dbReference type="PATRIC" id="fig|1079.8.peg.758"/>
<organism evidence="2">
    <name type="scientific">Blastochloris viridis</name>
    <name type="common">Rhodopseudomonas viridis</name>
    <dbReference type="NCBI Taxonomy" id="1079"/>
    <lineage>
        <taxon>Bacteria</taxon>
        <taxon>Pseudomonadati</taxon>
        <taxon>Pseudomonadota</taxon>
        <taxon>Alphaproteobacteria</taxon>
        <taxon>Hyphomicrobiales</taxon>
        <taxon>Blastochloridaceae</taxon>
        <taxon>Blastochloris</taxon>
    </lineage>
</organism>
<dbReference type="AlphaFoldDB" id="A0A182CZF1"/>
<keyword evidence="1" id="KW-0472">Membrane</keyword>
<dbReference type="InterPro" id="IPR025333">
    <property type="entry name" value="DUF4239"/>
</dbReference>
<keyword evidence="1" id="KW-1133">Transmembrane helix</keyword>
<proteinExistence type="predicted"/>
<evidence type="ECO:0000256" key="1">
    <source>
        <dbReference type="SAM" id="Phobius"/>
    </source>
</evidence>
<feature type="transmembrane region" description="Helical" evidence="1">
    <location>
        <begin position="188"/>
        <end position="207"/>
    </location>
</feature>
<feature type="transmembrane region" description="Helical" evidence="1">
    <location>
        <begin position="12"/>
        <end position="35"/>
    </location>
</feature>
<evidence type="ECO:0008006" key="3">
    <source>
        <dbReference type="Google" id="ProtNLM"/>
    </source>
</evidence>
<name>A0A182CZF1_BLAVI</name>
<evidence type="ECO:0000313" key="2">
    <source>
        <dbReference type="EMBL" id="BAR98333.1"/>
    </source>
</evidence>
<dbReference type="RefSeq" id="WP_060832932.1">
    <property type="nucleotide sequence ID" value="NZ_AP014854.2"/>
</dbReference>